<dbReference type="PANTHER" id="PTHR11069">
    <property type="entry name" value="GLUCOSYLCERAMIDASE"/>
    <property type="match status" value="1"/>
</dbReference>
<evidence type="ECO:0000259" key="7">
    <source>
        <dbReference type="Pfam" id="PF02055"/>
    </source>
</evidence>
<reference evidence="8 9" key="1">
    <citation type="submission" date="2019-02" db="EMBL/GenBank/DDBJ databases">
        <title>Genome sequencing of the rare red list fungi Antrodiella citrinella (Flaviporus citrinellus).</title>
        <authorList>
            <person name="Buettner E."/>
            <person name="Kellner H."/>
        </authorList>
    </citation>
    <scope>NUCLEOTIDE SEQUENCE [LARGE SCALE GENOMIC DNA]</scope>
    <source>
        <strain evidence="8 9">DSM 108506</strain>
    </source>
</reference>
<dbReference type="EMBL" id="SGPM01000096">
    <property type="protein sequence ID" value="THH30033.1"/>
    <property type="molecule type" value="Genomic_DNA"/>
</dbReference>
<evidence type="ECO:0000256" key="2">
    <source>
        <dbReference type="ARBA" id="ARBA00022729"/>
    </source>
</evidence>
<dbReference type="GO" id="GO:0006680">
    <property type="term" value="P:glucosylceramide catabolic process"/>
    <property type="evidence" value="ECO:0007669"/>
    <property type="project" value="TreeGrafter"/>
</dbReference>
<gene>
    <name evidence="8" type="ORF">EUX98_g4142</name>
</gene>
<protein>
    <recommendedName>
        <fullName evidence="7">Glycosyl hydrolase family 30 TIM-barrel domain-containing protein</fullName>
    </recommendedName>
</protein>
<evidence type="ECO:0000256" key="4">
    <source>
        <dbReference type="RuleBase" id="RU361188"/>
    </source>
</evidence>
<comment type="similarity">
    <text evidence="1 4">Belongs to the glycosyl hydrolase 30 family.</text>
</comment>
<keyword evidence="3 4" id="KW-0378">Hydrolase</keyword>
<feature type="domain" description="Glycosyl hydrolase family 30 TIM-barrel" evidence="7">
    <location>
        <begin position="70"/>
        <end position="405"/>
    </location>
</feature>
<dbReference type="OrthoDB" id="2160638at2759"/>
<dbReference type="InterPro" id="IPR017853">
    <property type="entry name" value="GH"/>
</dbReference>
<evidence type="ECO:0000256" key="6">
    <source>
        <dbReference type="SAM" id="SignalP"/>
    </source>
</evidence>
<dbReference type="Gene3D" id="3.20.20.80">
    <property type="entry name" value="Glycosidases"/>
    <property type="match status" value="1"/>
</dbReference>
<evidence type="ECO:0000313" key="8">
    <source>
        <dbReference type="EMBL" id="THH30033.1"/>
    </source>
</evidence>
<accession>A0A4V3XIP8</accession>
<proteinExistence type="inferred from homology"/>
<evidence type="ECO:0000313" key="9">
    <source>
        <dbReference type="Proteomes" id="UP000308730"/>
    </source>
</evidence>
<evidence type="ECO:0000256" key="5">
    <source>
        <dbReference type="SAM" id="MobiDB-lite"/>
    </source>
</evidence>
<dbReference type="Gene3D" id="2.60.40.1180">
    <property type="entry name" value="Golgi alpha-mannosidase II"/>
    <property type="match status" value="1"/>
</dbReference>
<name>A0A4V3XIP8_9APHY</name>
<keyword evidence="9" id="KW-1185">Reference proteome</keyword>
<evidence type="ECO:0000256" key="1">
    <source>
        <dbReference type="ARBA" id="ARBA00005382"/>
    </source>
</evidence>
<dbReference type="InterPro" id="IPR033453">
    <property type="entry name" value="Glyco_hydro_30_TIM-barrel"/>
</dbReference>
<feature type="region of interest" description="Disordered" evidence="5">
    <location>
        <begin position="537"/>
        <end position="563"/>
    </location>
</feature>
<feature type="signal peptide" evidence="6">
    <location>
        <begin position="1"/>
        <end position="19"/>
    </location>
</feature>
<dbReference type="InterPro" id="IPR001139">
    <property type="entry name" value="Glyco_hydro_30"/>
</dbReference>
<dbReference type="GO" id="GO:0016020">
    <property type="term" value="C:membrane"/>
    <property type="evidence" value="ECO:0007669"/>
    <property type="project" value="GOC"/>
</dbReference>
<feature type="compositionally biased region" description="Polar residues" evidence="5">
    <location>
        <begin position="537"/>
        <end position="551"/>
    </location>
</feature>
<keyword evidence="2 6" id="KW-0732">Signal</keyword>
<dbReference type="PANTHER" id="PTHR11069:SF23">
    <property type="entry name" value="LYSOSOMAL ACID GLUCOSYLCERAMIDASE"/>
    <property type="match status" value="1"/>
</dbReference>
<feature type="chain" id="PRO_5020841715" description="Glycosyl hydrolase family 30 TIM-barrel domain-containing protein" evidence="6">
    <location>
        <begin position="20"/>
        <end position="572"/>
    </location>
</feature>
<sequence>MLYLTAISFIATLSFPAAAQQIYDVYSTTWDRSTLFTYDNLGPNPINFVTPGAAASADIVVNDGQVNQPVYGFGGSLTDASALLLNNLKNANSGQYNALLSKLFDPTDGADNAGLSYLRVPLGASDFSANTYTFDDQSGDTSLSAFNINKAPSYLFSVINDIRAVNPYLKVHVLPWSPPGWMKSTGTTLGGSFQDQFTTQLANYLLKSVQGFQSHGIPIYAISIQNEPQNSNPTYPTCLITAAQEAQVGLALRTLLNNNGFSSTKIIGFDHNWDGAGTYAIQLMQQAESAFAGVAFHCYSGSVSDQDTFFNAYPDKEIYFTECTGEQGSDWWSDIKWDMDNIYIGAIQHNARTALEWNIALDGNGQPELPGSNSCGNPPCRGIVTISGTSYTLNQEFYSMAQASKAILPRDVNGPFGSRIGVTVGGSLNWALVVNAFVTGRVNPSDWLRYSIVVLNWDDSASTTWNPQPVKATIEFRGQQATYTFPVGVTTLWWYAPSTSSDIKSNKKTTAGNHISAAEAQTDSDEIHIHSSTQVPLRSSSASFNPANVTATAPGGTATERKEPLFRFRRSL</sequence>
<dbReference type="SUPFAM" id="SSF51445">
    <property type="entry name" value="(Trans)glycosidases"/>
    <property type="match status" value="1"/>
</dbReference>
<keyword evidence="4" id="KW-0326">Glycosidase</keyword>
<organism evidence="8 9">
    <name type="scientific">Antrodiella citrinella</name>
    <dbReference type="NCBI Taxonomy" id="2447956"/>
    <lineage>
        <taxon>Eukaryota</taxon>
        <taxon>Fungi</taxon>
        <taxon>Dikarya</taxon>
        <taxon>Basidiomycota</taxon>
        <taxon>Agaricomycotina</taxon>
        <taxon>Agaricomycetes</taxon>
        <taxon>Polyporales</taxon>
        <taxon>Steccherinaceae</taxon>
        <taxon>Antrodiella</taxon>
    </lineage>
</organism>
<dbReference type="InterPro" id="IPR013780">
    <property type="entry name" value="Glyco_hydro_b"/>
</dbReference>
<dbReference type="Proteomes" id="UP000308730">
    <property type="component" value="Unassembled WGS sequence"/>
</dbReference>
<evidence type="ECO:0000256" key="3">
    <source>
        <dbReference type="ARBA" id="ARBA00022801"/>
    </source>
</evidence>
<comment type="caution">
    <text evidence="8">The sequence shown here is derived from an EMBL/GenBank/DDBJ whole genome shotgun (WGS) entry which is preliminary data.</text>
</comment>
<dbReference type="AlphaFoldDB" id="A0A4V3XIP8"/>
<dbReference type="GO" id="GO:0004348">
    <property type="term" value="F:glucosylceramidase activity"/>
    <property type="evidence" value="ECO:0007669"/>
    <property type="project" value="InterPro"/>
</dbReference>
<dbReference type="Pfam" id="PF02055">
    <property type="entry name" value="Glyco_hydro_30"/>
    <property type="match status" value="1"/>
</dbReference>